<organism evidence="8 9">
    <name type="scientific">Ramazzottius varieornatus</name>
    <name type="common">Water bear</name>
    <name type="synonym">Tardigrade</name>
    <dbReference type="NCBI Taxonomy" id="947166"/>
    <lineage>
        <taxon>Eukaryota</taxon>
        <taxon>Metazoa</taxon>
        <taxon>Ecdysozoa</taxon>
        <taxon>Tardigrada</taxon>
        <taxon>Eutardigrada</taxon>
        <taxon>Parachela</taxon>
        <taxon>Hypsibioidea</taxon>
        <taxon>Ramazzottiidae</taxon>
        <taxon>Ramazzottius</taxon>
    </lineage>
</organism>
<dbReference type="GO" id="GO:0032367">
    <property type="term" value="P:intracellular cholesterol transport"/>
    <property type="evidence" value="ECO:0007669"/>
    <property type="project" value="InterPro"/>
</dbReference>
<dbReference type="PANTHER" id="PTHR11306">
    <property type="entry name" value="NIEMANN PICK TYPE C2 PROTEIN NPC2-RELATED"/>
    <property type="match status" value="1"/>
</dbReference>
<dbReference type="AlphaFoldDB" id="A0A1D1VP34"/>
<evidence type="ECO:0000256" key="1">
    <source>
        <dbReference type="ARBA" id="ARBA00004613"/>
    </source>
</evidence>
<sequence>MLRVAVLFCLVSWVCAVQMPCRNCNSKDVKLPSATAIPAPSGTCQSVTVTPCEKAPCELKRGTNVTFEVQFTAGSAASKLTAEVHGVINKIPIKFPLPNSNGCKDSGITCPLVPGQMYTYKDTLFIQSIYPLVSVVVQWNLKDENGTPVFCVVVPAKIGPQ</sequence>
<keyword evidence="4 6" id="KW-0732">Signal</keyword>
<dbReference type="FunFam" id="2.60.40.770:FF:000001">
    <property type="entry name" value="NPC intracellular cholesterol transporter 2"/>
    <property type="match status" value="1"/>
</dbReference>
<evidence type="ECO:0000256" key="4">
    <source>
        <dbReference type="ARBA" id="ARBA00022729"/>
    </source>
</evidence>
<dbReference type="Pfam" id="PF02221">
    <property type="entry name" value="E1_DerP2_DerF2"/>
    <property type="match status" value="1"/>
</dbReference>
<feature type="domain" description="MD-2-related lipid-recognition" evidence="7">
    <location>
        <begin position="21"/>
        <end position="156"/>
    </location>
</feature>
<dbReference type="PANTHER" id="PTHR11306:SF68">
    <property type="entry name" value="NPC INTRACELLULAR CHOLESTEROL TRANSPORTER 2"/>
    <property type="match status" value="1"/>
</dbReference>
<keyword evidence="9" id="KW-1185">Reference proteome</keyword>
<gene>
    <name evidence="8" type="primary">RvY_13241-1</name>
    <name evidence="8" type="synonym">RvY_13241.1</name>
    <name evidence="8" type="ORF">RvY_13241</name>
</gene>
<evidence type="ECO:0000256" key="3">
    <source>
        <dbReference type="ARBA" id="ARBA00022525"/>
    </source>
</evidence>
<evidence type="ECO:0000256" key="6">
    <source>
        <dbReference type="SAM" id="SignalP"/>
    </source>
</evidence>
<evidence type="ECO:0000256" key="2">
    <source>
        <dbReference type="ARBA" id="ARBA00006370"/>
    </source>
</evidence>
<dbReference type="Gene3D" id="2.60.40.770">
    <property type="match status" value="1"/>
</dbReference>
<dbReference type="GO" id="GO:0032934">
    <property type="term" value="F:sterol binding"/>
    <property type="evidence" value="ECO:0007669"/>
    <property type="project" value="InterPro"/>
</dbReference>
<reference evidence="8 9" key="1">
    <citation type="journal article" date="2016" name="Nat. Commun.">
        <title>Extremotolerant tardigrade genome and improved radiotolerance of human cultured cells by tardigrade-unique protein.</title>
        <authorList>
            <person name="Hashimoto T."/>
            <person name="Horikawa D.D."/>
            <person name="Saito Y."/>
            <person name="Kuwahara H."/>
            <person name="Kozuka-Hata H."/>
            <person name="Shin-I T."/>
            <person name="Minakuchi Y."/>
            <person name="Ohishi K."/>
            <person name="Motoyama A."/>
            <person name="Aizu T."/>
            <person name="Enomoto A."/>
            <person name="Kondo K."/>
            <person name="Tanaka S."/>
            <person name="Hara Y."/>
            <person name="Koshikawa S."/>
            <person name="Sagara H."/>
            <person name="Miura T."/>
            <person name="Yokobori S."/>
            <person name="Miyagawa K."/>
            <person name="Suzuki Y."/>
            <person name="Kubo T."/>
            <person name="Oyama M."/>
            <person name="Kohara Y."/>
            <person name="Fujiyama A."/>
            <person name="Arakawa K."/>
            <person name="Katayama T."/>
            <person name="Toyoda A."/>
            <person name="Kunieda T."/>
        </authorList>
    </citation>
    <scope>NUCLEOTIDE SEQUENCE [LARGE SCALE GENOMIC DNA]</scope>
    <source>
        <strain evidence="8 9">YOKOZUNA-1</strain>
    </source>
</reference>
<dbReference type="InterPro" id="IPR014756">
    <property type="entry name" value="Ig_E-set"/>
</dbReference>
<evidence type="ECO:0000256" key="5">
    <source>
        <dbReference type="ARBA" id="ARBA00023157"/>
    </source>
</evidence>
<dbReference type="InterPro" id="IPR003172">
    <property type="entry name" value="ML_dom"/>
</dbReference>
<comment type="caution">
    <text evidence="8">The sequence shown here is derived from an EMBL/GenBank/DDBJ whole genome shotgun (WGS) entry which is preliminary data.</text>
</comment>
<protein>
    <recommendedName>
        <fullName evidence="7">MD-2-related lipid-recognition domain-containing protein</fullName>
    </recommendedName>
</protein>
<dbReference type="EMBL" id="BDGG01000008">
    <property type="protein sequence ID" value="GAV02711.1"/>
    <property type="molecule type" value="Genomic_DNA"/>
</dbReference>
<evidence type="ECO:0000313" key="8">
    <source>
        <dbReference type="EMBL" id="GAV02711.1"/>
    </source>
</evidence>
<dbReference type="InterPro" id="IPR039670">
    <property type="entry name" value="NPC2-like"/>
</dbReference>
<keyword evidence="5" id="KW-1015">Disulfide bond</keyword>
<dbReference type="STRING" id="947166.A0A1D1VP34"/>
<dbReference type="GO" id="GO:0005576">
    <property type="term" value="C:extracellular region"/>
    <property type="evidence" value="ECO:0007669"/>
    <property type="project" value="UniProtKB-SubCell"/>
</dbReference>
<evidence type="ECO:0000313" key="9">
    <source>
        <dbReference type="Proteomes" id="UP000186922"/>
    </source>
</evidence>
<dbReference type="SUPFAM" id="SSF81296">
    <property type="entry name" value="E set domains"/>
    <property type="match status" value="1"/>
</dbReference>
<dbReference type="Proteomes" id="UP000186922">
    <property type="component" value="Unassembled WGS sequence"/>
</dbReference>
<comment type="subcellular location">
    <subcellularLocation>
        <location evidence="1">Secreted</location>
    </subcellularLocation>
</comment>
<dbReference type="OrthoDB" id="5965801at2759"/>
<dbReference type="SMART" id="SM00737">
    <property type="entry name" value="ML"/>
    <property type="match status" value="1"/>
</dbReference>
<evidence type="ECO:0000259" key="7">
    <source>
        <dbReference type="SMART" id="SM00737"/>
    </source>
</evidence>
<comment type="similarity">
    <text evidence="2">Belongs to the NPC2 family.</text>
</comment>
<proteinExistence type="inferred from homology"/>
<feature type="signal peptide" evidence="6">
    <location>
        <begin position="1"/>
        <end position="16"/>
    </location>
</feature>
<accession>A0A1D1VP34</accession>
<name>A0A1D1VP34_RAMVA</name>
<feature type="chain" id="PRO_5008898660" description="MD-2-related lipid-recognition domain-containing protein" evidence="6">
    <location>
        <begin position="17"/>
        <end position="161"/>
    </location>
</feature>
<dbReference type="CDD" id="cd00916">
    <property type="entry name" value="Npc2_like"/>
    <property type="match status" value="1"/>
</dbReference>
<keyword evidence="3" id="KW-0964">Secreted</keyword>
<dbReference type="InterPro" id="IPR033916">
    <property type="entry name" value="ML_Npc2-like"/>
</dbReference>